<dbReference type="KEGG" id="ddb:E7747_11255"/>
<proteinExistence type="predicted"/>
<gene>
    <name evidence="1" type="ORF">E7747_11255</name>
</gene>
<dbReference type="AlphaFoldDB" id="A0A4P7W4A7"/>
<keyword evidence="2" id="KW-1185">Reference proteome</keyword>
<evidence type="ECO:0000313" key="2">
    <source>
        <dbReference type="Proteomes" id="UP000297149"/>
    </source>
</evidence>
<name>A0A4P7W4A7_9BACT</name>
<dbReference type="RefSeq" id="WP_128701839.1">
    <property type="nucleotide sequence ID" value="NZ_CP039396.1"/>
</dbReference>
<accession>A0A4P7W4A7</accession>
<reference evidence="2" key="1">
    <citation type="submission" date="2019-02" db="EMBL/GenBank/DDBJ databases">
        <title>Isolation and identification of novel species under the genus Muribaculum.</title>
        <authorList>
            <person name="Miyake S."/>
            <person name="Ding Y."/>
            <person name="Low A."/>
            <person name="Soh M."/>
            <person name="Seedorf H."/>
        </authorList>
    </citation>
    <scope>NUCLEOTIDE SEQUENCE [LARGE SCALE GENOMIC DNA]</scope>
    <source>
        <strain evidence="2">H5</strain>
    </source>
</reference>
<organism evidence="1 2">
    <name type="scientific">Duncaniella dubosii</name>
    <dbReference type="NCBI Taxonomy" id="2518971"/>
    <lineage>
        <taxon>Bacteria</taxon>
        <taxon>Pseudomonadati</taxon>
        <taxon>Bacteroidota</taxon>
        <taxon>Bacteroidia</taxon>
        <taxon>Bacteroidales</taxon>
        <taxon>Muribaculaceae</taxon>
        <taxon>Duncaniella</taxon>
    </lineage>
</organism>
<sequence length="70" mass="8149">MKYTDLCSGYTGVFLNPFSSLLNEINKFKRESEIIDVEYEDLSDQINDQSEIESNKQLLIAQYYADTDNK</sequence>
<protein>
    <submittedName>
        <fullName evidence="1">Uncharacterized protein</fullName>
    </submittedName>
</protein>
<dbReference type="Proteomes" id="UP000297149">
    <property type="component" value="Chromosome"/>
</dbReference>
<dbReference type="EMBL" id="CP039396">
    <property type="protein sequence ID" value="QCD42811.1"/>
    <property type="molecule type" value="Genomic_DNA"/>
</dbReference>
<evidence type="ECO:0000313" key="1">
    <source>
        <dbReference type="EMBL" id="QCD42811.1"/>
    </source>
</evidence>